<dbReference type="InterPro" id="IPR036890">
    <property type="entry name" value="HATPase_C_sf"/>
</dbReference>
<dbReference type="Gene3D" id="1.25.40.10">
    <property type="entry name" value="Tetratricopeptide repeat domain"/>
    <property type="match status" value="1"/>
</dbReference>
<reference evidence="4" key="1">
    <citation type="journal article" date="2019" name="Int. J. Syst. Evol. Microbiol.">
        <title>The Global Catalogue of Microorganisms (GCM) 10K type strain sequencing project: providing services to taxonomists for standard genome sequencing and annotation.</title>
        <authorList>
            <consortium name="The Broad Institute Genomics Platform"/>
            <consortium name="The Broad Institute Genome Sequencing Center for Infectious Disease"/>
            <person name="Wu L."/>
            <person name="Ma J."/>
        </authorList>
    </citation>
    <scope>NUCLEOTIDE SEQUENCE [LARGE SCALE GENOMIC DNA]</scope>
    <source>
        <strain evidence="4">WYCCWR 13023</strain>
    </source>
</reference>
<proteinExistence type="predicted"/>
<protein>
    <submittedName>
        <fullName evidence="3">ATP-binding protein</fullName>
    </submittedName>
</protein>
<keyword evidence="2" id="KW-0812">Transmembrane</keyword>
<keyword evidence="4" id="KW-1185">Reference proteome</keyword>
<accession>A0ABV9PGP4</accession>
<evidence type="ECO:0000256" key="2">
    <source>
        <dbReference type="SAM" id="Phobius"/>
    </source>
</evidence>
<dbReference type="RefSeq" id="WP_213259153.1">
    <property type="nucleotide sequence ID" value="NZ_JAGYWA010000006.1"/>
</dbReference>
<dbReference type="Gene3D" id="3.30.565.10">
    <property type="entry name" value="Histidine kinase-like ATPase, C-terminal domain"/>
    <property type="match status" value="1"/>
</dbReference>
<evidence type="ECO:0000313" key="3">
    <source>
        <dbReference type="EMBL" id="MFC4749232.1"/>
    </source>
</evidence>
<dbReference type="SUPFAM" id="SSF48452">
    <property type="entry name" value="TPR-like"/>
    <property type="match status" value="2"/>
</dbReference>
<keyword evidence="2" id="KW-1133">Transmembrane helix</keyword>
<keyword evidence="1" id="KW-0175">Coiled coil</keyword>
<dbReference type="EMBL" id="JBHSGV010000006">
    <property type="protein sequence ID" value="MFC4749232.1"/>
    <property type="molecule type" value="Genomic_DNA"/>
</dbReference>
<keyword evidence="3" id="KW-0547">Nucleotide-binding</keyword>
<keyword evidence="2" id="KW-0472">Membrane</keyword>
<name>A0ABV9PGP4_9FLAO</name>
<feature type="coiled-coil region" evidence="1">
    <location>
        <begin position="327"/>
        <end position="361"/>
    </location>
</feature>
<feature type="transmembrane region" description="Helical" evidence="2">
    <location>
        <begin position="366"/>
        <end position="385"/>
    </location>
</feature>
<dbReference type="GO" id="GO:0005524">
    <property type="term" value="F:ATP binding"/>
    <property type="evidence" value="ECO:0007669"/>
    <property type="project" value="UniProtKB-KW"/>
</dbReference>
<dbReference type="Proteomes" id="UP001595935">
    <property type="component" value="Unassembled WGS sequence"/>
</dbReference>
<dbReference type="PROSITE" id="PS51257">
    <property type="entry name" value="PROKAR_LIPOPROTEIN"/>
    <property type="match status" value="1"/>
</dbReference>
<comment type="caution">
    <text evidence="3">The sequence shown here is derived from an EMBL/GenBank/DDBJ whole genome shotgun (WGS) entry which is preliminary data.</text>
</comment>
<evidence type="ECO:0000313" key="4">
    <source>
        <dbReference type="Proteomes" id="UP001595935"/>
    </source>
</evidence>
<evidence type="ECO:0000256" key="1">
    <source>
        <dbReference type="SAM" id="Coils"/>
    </source>
</evidence>
<gene>
    <name evidence="3" type="ORF">ACFO5S_17415</name>
</gene>
<dbReference type="InterPro" id="IPR011990">
    <property type="entry name" value="TPR-like_helical_dom_sf"/>
</dbReference>
<keyword evidence="3" id="KW-0067">ATP-binding</keyword>
<organism evidence="3 4">
    <name type="scientific">Flavobacterium branchiicola</name>
    <dbReference type="NCBI Taxonomy" id="1114875"/>
    <lineage>
        <taxon>Bacteria</taxon>
        <taxon>Pseudomonadati</taxon>
        <taxon>Bacteroidota</taxon>
        <taxon>Flavobacteriia</taxon>
        <taxon>Flavobacteriales</taxon>
        <taxon>Flavobacteriaceae</taxon>
        <taxon>Flavobacterium</taxon>
    </lineage>
</organism>
<sequence length="588" mass="68411">MNKLFTFFKSKNLIFFILSLILISGIVFFTLILSCQKETKKKVIKKNYSVEIKKTLTIADSLYDYNKLDSSFYYYNKAMLLCNPEINCDEYVYSLSSMADIQTIIGDYTTSEQTLIKTLPYLSKVKKVMNVRNVYGYIAINYLNTYNYKDSFLYHKKALDLPGTSFKKTIVLIDIAVLYMKEKRYKEAISILEPLSRIKRFSKKRSLTNNSIHANIISNLGLCYYHLQKPKAVELYNASINIYQKLNEGVGGLFLSYLNLSIYYENKNPKLAQKYAKIAYANAAPSDKANGLAQLIKTSEGNTLKKYTSDYIKIIDSTTLDRRSARNQFAQIKYNSEEDKVENLDLKVEKAENELLLQRQKNRSTISYIIITFSIIALFFLYFYLTSKRKKTKIEAIYESETRIAKKLRAELSDNVYQTTAFAKITDLEQKENKEKLLLNLDQIYSKTRNISKENSLIKTDKNYPKDLKEMISDFKTVNLNILLNGLDTINWNEIEKNQKIIVYRVLQELFINMKKYNNSTLVSVSFKILSKNMSVIYIDNRRRTSNYGQILKNDFQNVENRIKTINGTITFDNNSEKGLKISFTFPL</sequence>
<feature type="transmembrane region" description="Helical" evidence="2">
    <location>
        <begin position="12"/>
        <end position="33"/>
    </location>
</feature>